<accession>A0A812XSQ6</accession>
<dbReference type="EMBL" id="CAJNIZ010046467">
    <property type="protein sequence ID" value="CAE7749237.1"/>
    <property type="molecule type" value="Genomic_DNA"/>
</dbReference>
<dbReference type="Proteomes" id="UP000649617">
    <property type="component" value="Unassembled WGS sequence"/>
</dbReference>
<name>A0A812XSQ6_SYMPI</name>
<sequence>MMSAIRAAEVNSTSPAGDAALVAKCTYRISRFWFEIPTVHHVDESCGRISFDVDPDATGLVLREASGFWQVVPCRQNPGECRVVFRACLSVFMIKFKQVQTMLAVQDRDSPHDKTAVLCDLAQ</sequence>
<comment type="caution">
    <text evidence="1">The sequence shown here is derived from an EMBL/GenBank/DDBJ whole genome shotgun (WGS) entry which is preliminary data.</text>
</comment>
<reference evidence="1" key="1">
    <citation type="submission" date="2021-02" db="EMBL/GenBank/DDBJ databases">
        <authorList>
            <person name="Dougan E. K."/>
            <person name="Rhodes N."/>
            <person name="Thang M."/>
            <person name="Chan C."/>
        </authorList>
    </citation>
    <scope>NUCLEOTIDE SEQUENCE</scope>
</reference>
<organism evidence="1 2">
    <name type="scientific">Symbiodinium pilosum</name>
    <name type="common">Dinoflagellate</name>
    <dbReference type="NCBI Taxonomy" id="2952"/>
    <lineage>
        <taxon>Eukaryota</taxon>
        <taxon>Sar</taxon>
        <taxon>Alveolata</taxon>
        <taxon>Dinophyceae</taxon>
        <taxon>Suessiales</taxon>
        <taxon>Symbiodiniaceae</taxon>
        <taxon>Symbiodinium</taxon>
    </lineage>
</organism>
<evidence type="ECO:0000313" key="1">
    <source>
        <dbReference type="EMBL" id="CAE7749237.1"/>
    </source>
</evidence>
<protein>
    <submittedName>
        <fullName evidence="1">Uncharacterized protein</fullName>
    </submittedName>
</protein>
<dbReference type="OrthoDB" id="414360at2759"/>
<keyword evidence="2" id="KW-1185">Reference proteome</keyword>
<evidence type="ECO:0000313" key="2">
    <source>
        <dbReference type="Proteomes" id="UP000649617"/>
    </source>
</evidence>
<proteinExistence type="predicted"/>
<dbReference type="AlphaFoldDB" id="A0A812XSQ6"/>
<gene>
    <name evidence="1" type="ORF">SPIL2461_LOCUS21672</name>
</gene>